<dbReference type="OMA" id="MNGLERH"/>
<evidence type="ECO:0000256" key="11">
    <source>
        <dbReference type="SAM" id="MobiDB-lite"/>
    </source>
</evidence>
<evidence type="ECO:0000256" key="1">
    <source>
        <dbReference type="ARBA" id="ARBA00004651"/>
    </source>
</evidence>
<evidence type="ECO:0000256" key="4">
    <source>
        <dbReference type="ARBA" id="ARBA00022475"/>
    </source>
</evidence>
<dbReference type="RefSeq" id="XP_018027395.1">
    <property type="nucleotide sequence ID" value="XM_018171906.2"/>
</dbReference>
<feature type="transmembrane region" description="Helical" evidence="12">
    <location>
        <begin position="755"/>
        <end position="775"/>
    </location>
</feature>
<dbReference type="AlphaFoldDB" id="A0A8B7PN34"/>
<dbReference type="GeneID" id="108682689"/>
<evidence type="ECO:0000256" key="2">
    <source>
        <dbReference type="ARBA" id="ARBA00006513"/>
    </source>
</evidence>
<dbReference type="PANTHER" id="PTHR21522">
    <property type="entry name" value="PROTON CHANNEL OTOP"/>
    <property type="match status" value="1"/>
</dbReference>
<evidence type="ECO:0000313" key="14">
    <source>
        <dbReference type="RefSeq" id="XP_018027395.1"/>
    </source>
</evidence>
<evidence type="ECO:0000313" key="13">
    <source>
        <dbReference type="Proteomes" id="UP000694843"/>
    </source>
</evidence>
<protein>
    <submittedName>
        <fullName evidence="14">Proton channel OtopLc isoform X1</fullName>
    </submittedName>
</protein>
<keyword evidence="8" id="KW-0406">Ion transport</keyword>
<feature type="transmembrane region" description="Helical" evidence="12">
    <location>
        <begin position="895"/>
        <end position="912"/>
    </location>
</feature>
<reference evidence="14" key="1">
    <citation type="submission" date="2025-08" db="UniProtKB">
        <authorList>
            <consortium name="RefSeq"/>
        </authorList>
    </citation>
    <scope>IDENTIFICATION</scope>
    <source>
        <tissue evidence="14">Whole organism</tissue>
    </source>
</reference>
<feature type="region of interest" description="Disordered" evidence="11">
    <location>
        <begin position="142"/>
        <end position="197"/>
    </location>
</feature>
<feature type="transmembrane region" description="Helical" evidence="12">
    <location>
        <begin position="827"/>
        <end position="845"/>
    </location>
</feature>
<feature type="transmembrane region" description="Helical" evidence="12">
    <location>
        <begin position="787"/>
        <end position="807"/>
    </location>
</feature>
<keyword evidence="4" id="KW-1003">Cell membrane</keyword>
<feature type="transmembrane region" description="Helical" evidence="12">
    <location>
        <begin position="578"/>
        <end position="597"/>
    </location>
</feature>
<keyword evidence="9 12" id="KW-0472">Membrane</keyword>
<dbReference type="Proteomes" id="UP000694843">
    <property type="component" value="Unplaced"/>
</dbReference>
<dbReference type="GO" id="GO:0005886">
    <property type="term" value="C:plasma membrane"/>
    <property type="evidence" value="ECO:0007669"/>
    <property type="project" value="UniProtKB-SubCell"/>
</dbReference>
<feature type="compositionally biased region" description="Basic residues" evidence="11">
    <location>
        <begin position="50"/>
        <end position="66"/>
    </location>
</feature>
<evidence type="ECO:0000256" key="6">
    <source>
        <dbReference type="ARBA" id="ARBA00022781"/>
    </source>
</evidence>
<accession>A0A8B7PN34</accession>
<keyword evidence="3" id="KW-0813">Transport</keyword>
<dbReference type="KEGG" id="hazt:108682689"/>
<keyword evidence="10" id="KW-0407">Ion channel</keyword>
<gene>
    <name evidence="14" type="primary">LOC108682689</name>
</gene>
<evidence type="ECO:0000256" key="3">
    <source>
        <dbReference type="ARBA" id="ARBA00022448"/>
    </source>
</evidence>
<dbReference type="Pfam" id="PF03189">
    <property type="entry name" value="Otopetrin"/>
    <property type="match status" value="1"/>
</dbReference>
<proteinExistence type="inferred from homology"/>
<evidence type="ECO:0000256" key="9">
    <source>
        <dbReference type="ARBA" id="ARBA00023136"/>
    </source>
</evidence>
<keyword evidence="6" id="KW-0375">Hydrogen ion transport</keyword>
<dbReference type="InterPro" id="IPR004878">
    <property type="entry name" value="Otopetrin"/>
</dbReference>
<feature type="compositionally biased region" description="Acidic residues" evidence="11">
    <location>
        <begin position="364"/>
        <end position="374"/>
    </location>
</feature>
<feature type="transmembrane region" description="Helical" evidence="12">
    <location>
        <begin position="421"/>
        <end position="439"/>
    </location>
</feature>
<feature type="transmembrane region" description="Helical" evidence="12">
    <location>
        <begin position="932"/>
        <end position="949"/>
    </location>
</feature>
<evidence type="ECO:0000256" key="12">
    <source>
        <dbReference type="SAM" id="Phobius"/>
    </source>
</evidence>
<keyword evidence="5 12" id="KW-0812">Transmembrane</keyword>
<evidence type="ECO:0000256" key="5">
    <source>
        <dbReference type="ARBA" id="ARBA00022692"/>
    </source>
</evidence>
<feature type="region of interest" description="Disordered" evidence="11">
    <location>
        <begin position="39"/>
        <end position="108"/>
    </location>
</feature>
<organism evidence="13 14">
    <name type="scientific">Hyalella azteca</name>
    <name type="common">Amphipod</name>
    <dbReference type="NCBI Taxonomy" id="294128"/>
    <lineage>
        <taxon>Eukaryota</taxon>
        <taxon>Metazoa</taxon>
        <taxon>Ecdysozoa</taxon>
        <taxon>Arthropoda</taxon>
        <taxon>Crustacea</taxon>
        <taxon>Multicrustacea</taxon>
        <taxon>Malacostraca</taxon>
        <taxon>Eumalacostraca</taxon>
        <taxon>Peracarida</taxon>
        <taxon>Amphipoda</taxon>
        <taxon>Senticaudata</taxon>
        <taxon>Talitrida</taxon>
        <taxon>Talitroidea</taxon>
        <taxon>Hyalellidae</taxon>
        <taxon>Hyalella</taxon>
    </lineage>
</organism>
<dbReference type="GO" id="GO:0015252">
    <property type="term" value="F:proton channel activity"/>
    <property type="evidence" value="ECO:0007669"/>
    <property type="project" value="InterPro"/>
</dbReference>
<dbReference type="PANTHER" id="PTHR21522:SF58">
    <property type="entry name" value="AGAP000074-PA"/>
    <property type="match status" value="1"/>
</dbReference>
<evidence type="ECO:0000256" key="10">
    <source>
        <dbReference type="ARBA" id="ARBA00023303"/>
    </source>
</evidence>
<evidence type="ECO:0000256" key="8">
    <source>
        <dbReference type="ARBA" id="ARBA00023065"/>
    </source>
</evidence>
<sequence length="968" mass="106861">MQVEVPFANIAQGILRPAMGTIASIPIRLVLNNIGESEASGSARVTPVQQRRRQVPTKHPHRRGRKVSAPPELQPHLGPYNVHNKKHAQGGAITDSTDSPHSEYIINISPGNNFSDGLYSGSDSGVTSEYSSWAIPVNGHVRQDQSQYEDDLTPPGGSVEDLVNENSKRQKDKYNFTSDSESESTGMNSPLSSRRRGMDNAAYVNTEPRALVLAVDGPPPLNRSMTDTNLLGTHSNVISSYTGSAAQASSLPRNRKNSMVVQLNLGNQIETIQGSSASTLPGGRSVSLVSLNQAGISTTPNANNYPNLSQFGSDNQSIYSEIGTQYNTGYLGSAHLANVMGSQGSLNGLKDHSLGVVSSAPMPDAEDHESEPTSEEEKKAWTIETLADNLSLIYAIFLVTLGTVIYLADTFSGHDSAFAESFNIFLIVVQLAWLIYAHIDVRHYIQTIMKAMEEARERNQGKSEEVVLEPTGDGQYQLRINLPEPRKTIPQHYGFTSGRHGGSLYLKIGATVFCFGHLIHSGLNLGQKILYLTADDPAFENCTCTPDVVMSVLQPIYAFYNLFFVFKYSNLIINRRKLLSRFGLMHCIAASLCFWIYTIMQETLQAIASKHYDTDYANASAYSSTQAPLAMPSFKKAEKDSDEDDDDDEEPMKKIQKALYTGTTVSPSWSINYGCEKSTELTEMINYTTPYLYPFSIEYNILIVGVWILILENVGKTERHTHIPSVEVTYEEDNTKGFSSNMIIYVDCHSSNRGLFAGLLLTVATVISIILFFIFTSSQNNVMLGLYVNAYSALMILLVMTIATAFAYHAIRNLDIIKHHISNVDDILLIICLPCILLFAFFSLVPSVLNGSVLFAAVNIMQVIQTVLQTVLIGDGLRRCSNSSSLQQKKPGREVVTFLVVANVALWLLETFEIKSDAGNADKYAFYGKNLWTLLSHLTLPLALFYRFHSSVCLADMWKASYEPESEH</sequence>
<comment type="similarity">
    <text evidence="2">Belongs to the otopetrin family.</text>
</comment>
<comment type="subcellular location">
    <subcellularLocation>
        <location evidence="1">Cell membrane</location>
        <topology evidence="1">Multi-pass membrane protein</topology>
    </subcellularLocation>
</comment>
<evidence type="ECO:0000256" key="7">
    <source>
        <dbReference type="ARBA" id="ARBA00022989"/>
    </source>
</evidence>
<feature type="region of interest" description="Disordered" evidence="11">
    <location>
        <begin position="357"/>
        <end position="378"/>
    </location>
</feature>
<dbReference type="OrthoDB" id="6429739at2759"/>
<feature type="transmembrane region" description="Helical" evidence="12">
    <location>
        <begin position="851"/>
        <end position="874"/>
    </location>
</feature>
<feature type="transmembrane region" description="Helical" evidence="12">
    <location>
        <begin position="691"/>
        <end position="711"/>
    </location>
</feature>
<feature type="transmembrane region" description="Helical" evidence="12">
    <location>
        <begin position="392"/>
        <end position="409"/>
    </location>
</feature>
<name>A0A8B7PN34_HYAAZ</name>
<keyword evidence="7 12" id="KW-1133">Transmembrane helix</keyword>
<keyword evidence="13" id="KW-1185">Reference proteome</keyword>
<feature type="compositionally biased region" description="Polar residues" evidence="11">
    <location>
        <begin position="175"/>
        <end position="192"/>
    </location>
</feature>
<feature type="transmembrane region" description="Helical" evidence="12">
    <location>
        <begin position="548"/>
        <end position="566"/>
    </location>
</feature>